<dbReference type="InterPro" id="IPR000847">
    <property type="entry name" value="LysR_HTH_N"/>
</dbReference>
<protein>
    <submittedName>
        <fullName evidence="6">LysR family transcriptional regulator</fullName>
    </submittedName>
</protein>
<evidence type="ECO:0000256" key="2">
    <source>
        <dbReference type="ARBA" id="ARBA00023015"/>
    </source>
</evidence>
<dbReference type="PANTHER" id="PTHR30126">
    <property type="entry name" value="HTH-TYPE TRANSCRIPTIONAL REGULATOR"/>
    <property type="match status" value="1"/>
</dbReference>
<dbReference type="GO" id="GO:0000976">
    <property type="term" value="F:transcription cis-regulatory region binding"/>
    <property type="evidence" value="ECO:0007669"/>
    <property type="project" value="TreeGrafter"/>
</dbReference>
<dbReference type="InterPro" id="IPR036390">
    <property type="entry name" value="WH_DNA-bd_sf"/>
</dbReference>
<comment type="similarity">
    <text evidence="1">Belongs to the LysR transcriptional regulatory family.</text>
</comment>
<evidence type="ECO:0000256" key="1">
    <source>
        <dbReference type="ARBA" id="ARBA00009437"/>
    </source>
</evidence>
<organism evidence="6 7">
    <name type="scientific">Streptococcus penaeicida</name>
    <dbReference type="NCBI Taxonomy" id="1765960"/>
    <lineage>
        <taxon>Bacteria</taxon>
        <taxon>Bacillati</taxon>
        <taxon>Bacillota</taxon>
        <taxon>Bacilli</taxon>
        <taxon>Lactobacillales</taxon>
        <taxon>Streptococcaceae</taxon>
        <taxon>Streptococcus</taxon>
    </lineage>
</organism>
<evidence type="ECO:0000313" key="7">
    <source>
        <dbReference type="Proteomes" id="UP000235963"/>
    </source>
</evidence>
<sequence length="286" mass="33124">MDERDFELLITLDKTQNITHAADRLYVTQSALSKRINAIEQELNEQIMIRSRQGIRFTPPGEIVLKHAYVIVDKLQAMREEIQLQKNVISGTIRAGISINYAQYAFPELLAKYRQEFPHVNIQIKTNYSRKVYQELLSGKIDIAIVRGEFQWKEEKILLNRERVNLIHSSDKQNLDLGKLPYIGRHSDLSFEREVSKWMQENHLQPNKHNGINVDNVTTCVEMVTRGLGWAIVPDIGLHEFEGRIEKLTFKNGEPFVRSTYLLYNKEAFQLPQVAAFVKTAQSLTD</sequence>
<dbReference type="InterPro" id="IPR005119">
    <property type="entry name" value="LysR_subst-bd"/>
</dbReference>
<dbReference type="OrthoDB" id="9803735at2"/>
<dbReference type="SUPFAM" id="SSF53850">
    <property type="entry name" value="Periplasmic binding protein-like II"/>
    <property type="match status" value="1"/>
</dbReference>
<name>A0A2N8LED2_9STRE</name>
<dbReference type="Gene3D" id="1.10.10.10">
    <property type="entry name" value="Winged helix-like DNA-binding domain superfamily/Winged helix DNA-binding domain"/>
    <property type="match status" value="1"/>
</dbReference>
<feature type="domain" description="HTH lysR-type" evidence="5">
    <location>
        <begin position="1"/>
        <end position="58"/>
    </location>
</feature>
<proteinExistence type="inferred from homology"/>
<accession>A0A2N8LED2</accession>
<dbReference type="RefSeq" id="WP_102776691.1">
    <property type="nucleotide sequence ID" value="NZ_LOCM01000005.1"/>
</dbReference>
<keyword evidence="3" id="KW-0238">DNA-binding</keyword>
<evidence type="ECO:0000259" key="5">
    <source>
        <dbReference type="PROSITE" id="PS50931"/>
    </source>
</evidence>
<keyword evidence="2" id="KW-0805">Transcription regulation</keyword>
<evidence type="ECO:0000313" key="6">
    <source>
        <dbReference type="EMBL" id="PND48511.1"/>
    </source>
</evidence>
<evidence type="ECO:0000256" key="3">
    <source>
        <dbReference type="ARBA" id="ARBA00023125"/>
    </source>
</evidence>
<gene>
    <name evidence="6" type="ORF">AT575_00520</name>
</gene>
<dbReference type="PROSITE" id="PS50931">
    <property type="entry name" value="HTH_LYSR"/>
    <property type="match status" value="1"/>
</dbReference>
<dbReference type="EMBL" id="LOCM01000005">
    <property type="protein sequence ID" value="PND48511.1"/>
    <property type="molecule type" value="Genomic_DNA"/>
</dbReference>
<dbReference type="PANTHER" id="PTHR30126:SF78">
    <property type="entry name" value="HTH LYSR-TYPE DOMAIN-CONTAINING PROTEIN"/>
    <property type="match status" value="1"/>
</dbReference>
<reference evidence="6 7" key="1">
    <citation type="submission" date="2015-12" db="EMBL/GenBank/DDBJ databases">
        <title>Streptococcus penaeicida sp. nov.</title>
        <authorList>
            <person name="Gomez-Gil B."/>
            <person name="Morales-Covarrubias M."/>
        </authorList>
    </citation>
    <scope>NUCLEOTIDE SEQUENCE [LARGE SCALE GENOMIC DNA]</scope>
    <source>
        <strain evidence="6 7">CAIM 1838</strain>
    </source>
</reference>
<dbReference type="Pfam" id="PF00126">
    <property type="entry name" value="HTH_1"/>
    <property type="match status" value="1"/>
</dbReference>
<dbReference type="CDD" id="cd05466">
    <property type="entry name" value="PBP2_LTTR_substrate"/>
    <property type="match status" value="1"/>
</dbReference>
<keyword evidence="4" id="KW-0804">Transcription</keyword>
<keyword evidence="7" id="KW-1185">Reference proteome</keyword>
<dbReference type="Gene3D" id="3.40.190.290">
    <property type="match status" value="1"/>
</dbReference>
<evidence type="ECO:0000256" key="4">
    <source>
        <dbReference type="ARBA" id="ARBA00023163"/>
    </source>
</evidence>
<comment type="caution">
    <text evidence="6">The sequence shown here is derived from an EMBL/GenBank/DDBJ whole genome shotgun (WGS) entry which is preliminary data.</text>
</comment>
<dbReference type="Pfam" id="PF03466">
    <property type="entry name" value="LysR_substrate"/>
    <property type="match status" value="1"/>
</dbReference>
<dbReference type="SUPFAM" id="SSF46785">
    <property type="entry name" value="Winged helix' DNA-binding domain"/>
    <property type="match status" value="1"/>
</dbReference>
<dbReference type="AlphaFoldDB" id="A0A2N8LED2"/>
<dbReference type="Proteomes" id="UP000235963">
    <property type="component" value="Unassembled WGS sequence"/>
</dbReference>
<dbReference type="InterPro" id="IPR036388">
    <property type="entry name" value="WH-like_DNA-bd_sf"/>
</dbReference>
<dbReference type="GO" id="GO:0003700">
    <property type="term" value="F:DNA-binding transcription factor activity"/>
    <property type="evidence" value="ECO:0007669"/>
    <property type="project" value="InterPro"/>
</dbReference>
<dbReference type="PRINTS" id="PR00039">
    <property type="entry name" value="HTHLYSR"/>
</dbReference>